<comment type="similarity">
    <text evidence="2 11">Belongs to the ribonucleoside diphosphate reductase class-2 family.</text>
</comment>
<evidence type="ECO:0000256" key="10">
    <source>
        <dbReference type="ARBA" id="ARBA00047754"/>
    </source>
</evidence>
<dbReference type="EMBL" id="JAVDDT010000002">
    <property type="protein sequence ID" value="MDQ2069044.1"/>
    <property type="molecule type" value="Genomic_DNA"/>
</dbReference>
<accession>A0ABU0W514</accession>
<dbReference type="PANTHER" id="PTHR43371">
    <property type="entry name" value="VITAMIN B12-DEPENDENT RIBONUCLEOTIDE REDUCTASE"/>
    <property type="match status" value="1"/>
</dbReference>
<dbReference type="SUPFAM" id="SSF51998">
    <property type="entry name" value="PFL-like glycyl radical enzymes"/>
    <property type="match status" value="1"/>
</dbReference>
<dbReference type="Pfam" id="PF02867">
    <property type="entry name" value="Ribonuc_red_lgC"/>
    <property type="match status" value="1"/>
</dbReference>
<organism evidence="14 15">
    <name type="scientific">Natronospira bacteriovora</name>
    <dbReference type="NCBI Taxonomy" id="3069753"/>
    <lineage>
        <taxon>Bacteria</taxon>
        <taxon>Pseudomonadati</taxon>
        <taxon>Pseudomonadota</taxon>
        <taxon>Gammaproteobacteria</taxon>
        <taxon>Natronospirales</taxon>
        <taxon>Natronospiraceae</taxon>
        <taxon>Natronospira</taxon>
    </lineage>
</organism>
<evidence type="ECO:0000256" key="3">
    <source>
        <dbReference type="ARBA" id="ARBA00022628"/>
    </source>
</evidence>
<proteinExistence type="inferred from homology"/>
<dbReference type="EC" id="1.17.4.1" evidence="11"/>
<evidence type="ECO:0000313" key="15">
    <source>
        <dbReference type="Proteomes" id="UP001239019"/>
    </source>
</evidence>
<name>A0ABU0W514_9GAMM</name>
<evidence type="ECO:0000259" key="12">
    <source>
        <dbReference type="Pfam" id="PF00317"/>
    </source>
</evidence>
<dbReference type="NCBIfam" id="TIGR02504">
    <property type="entry name" value="NrdJ_Z"/>
    <property type="match status" value="1"/>
</dbReference>
<evidence type="ECO:0000256" key="9">
    <source>
        <dbReference type="ARBA" id="ARBA00023285"/>
    </source>
</evidence>
<keyword evidence="8" id="KW-1015">Disulfide bond</keyword>
<evidence type="ECO:0000256" key="6">
    <source>
        <dbReference type="ARBA" id="ARBA00023002"/>
    </source>
</evidence>
<evidence type="ECO:0000256" key="2">
    <source>
        <dbReference type="ARBA" id="ARBA00007405"/>
    </source>
</evidence>
<dbReference type="InterPro" id="IPR013509">
    <property type="entry name" value="RNR_lsu_N"/>
</dbReference>
<evidence type="ECO:0000259" key="13">
    <source>
        <dbReference type="Pfam" id="PF02867"/>
    </source>
</evidence>
<keyword evidence="6 11" id="KW-0560">Oxidoreductase</keyword>
<dbReference type="PANTHER" id="PTHR43371:SF1">
    <property type="entry name" value="RIBONUCLEOSIDE-DIPHOSPHATE REDUCTASE"/>
    <property type="match status" value="1"/>
</dbReference>
<keyword evidence="9 11" id="KW-0170">Cobalt</keyword>
<dbReference type="Pfam" id="PF00317">
    <property type="entry name" value="Ribonuc_red_lgN"/>
    <property type="match status" value="1"/>
</dbReference>
<comment type="cofactor">
    <cofactor evidence="1 11">
        <name>adenosylcob(III)alamin</name>
        <dbReference type="ChEBI" id="CHEBI:18408"/>
    </cofactor>
</comment>
<evidence type="ECO:0000256" key="5">
    <source>
        <dbReference type="ARBA" id="ARBA00022741"/>
    </source>
</evidence>
<comment type="function">
    <text evidence="11">Catalyzes the reduction of ribonucleotides to deoxyribonucleotides. May function to provide a pool of deoxyribonucleotide precursors for DNA repair during oxygen limitation and/or for immediate growth after restoration of oxygen.</text>
</comment>
<dbReference type="CDD" id="cd02888">
    <property type="entry name" value="RNR_II_dimer"/>
    <property type="match status" value="1"/>
</dbReference>
<evidence type="ECO:0000256" key="11">
    <source>
        <dbReference type="RuleBase" id="RU364064"/>
    </source>
</evidence>
<keyword evidence="15" id="KW-1185">Reference proteome</keyword>
<evidence type="ECO:0000256" key="7">
    <source>
        <dbReference type="ARBA" id="ARBA00023116"/>
    </source>
</evidence>
<keyword evidence="7" id="KW-0215">Deoxyribonucleotide synthesis</keyword>
<dbReference type="GO" id="GO:0004748">
    <property type="term" value="F:ribonucleoside-diphosphate reductase activity, thioredoxin disulfide as acceptor"/>
    <property type="evidence" value="ECO:0007669"/>
    <property type="project" value="UniProtKB-EC"/>
</dbReference>
<evidence type="ECO:0000256" key="8">
    <source>
        <dbReference type="ARBA" id="ARBA00023157"/>
    </source>
</evidence>
<keyword evidence="4 11" id="KW-0237">DNA synthesis</keyword>
<keyword evidence="5 11" id="KW-0547">Nucleotide-binding</keyword>
<protein>
    <recommendedName>
        <fullName evidence="11">Vitamin B12-dependent ribonucleotide reductase</fullName>
        <ecNumber evidence="11">1.17.4.1</ecNumber>
    </recommendedName>
</protein>
<feature type="domain" description="Ribonucleotide reductase large subunit N-terminal" evidence="12">
    <location>
        <begin position="9"/>
        <end position="81"/>
    </location>
</feature>
<gene>
    <name evidence="14" type="ORF">RBH19_04060</name>
</gene>
<evidence type="ECO:0000256" key="1">
    <source>
        <dbReference type="ARBA" id="ARBA00001922"/>
    </source>
</evidence>
<feature type="domain" description="Ribonucleotide reductase large subunit C-terminal" evidence="13">
    <location>
        <begin position="87"/>
        <end position="574"/>
    </location>
</feature>
<sequence>MDTLNEAEDQLAAWVWSTRYRYRPADGAVESGLAETRARVARALAGPEAQGEHWERAFRDLLASGDFLPAGRILAGAGTESERTLFNCFVMGRLEDSLDGIFQGLRESALTLQAGGGIGLDFSTLRPAGEAARRTVGRATGPVSFLPLWDRMCETVMAADTRRGAMMATLRCDHPDIEAFINAKRAGGLSHFNLSVLLSDDFLRAVAADAPWPLLFPLAAGTSEPQAVERPWPDADSIRSCRIHRWLPARALWHQMAESAWQCGDPGLLFVDRINRDNNLSYRETITATNPCGELPLPPYGACNLGSINLAALVRHPFSRRACLDEAALDKAVPLAVRMLDNAIDASRFPLTQQAACSRQTRRLGLGITGLADALIMLGLHYDSDAARAWAAACMRGVAERAYRASIQLARERGPFPAFEAEPYLDAPYIRRLPGPLRDDIARDGIRNSHLLAIAPTGSISLLAGNVSSGMEPVFAFRHRRRIRQVDGREVVYELRDHALRQWLAAGGSEAALPDSFVSVMDLPAAAKLRMQASLQAAVDNAISKTVNLPSSASLADCQAVLEQADTLGLKGLSLFRQRDERAGVLEAVQDPARAGSACCGIGLKGPRPVQP</sequence>
<dbReference type="InterPro" id="IPR013344">
    <property type="entry name" value="RNR_NrdJ/NrdZ"/>
</dbReference>
<dbReference type="Proteomes" id="UP001239019">
    <property type="component" value="Unassembled WGS sequence"/>
</dbReference>
<evidence type="ECO:0000256" key="4">
    <source>
        <dbReference type="ARBA" id="ARBA00022634"/>
    </source>
</evidence>
<dbReference type="InterPro" id="IPR050862">
    <property type="entry name" value="RdRp_reductase_class-2"/>
</dbReference>
<keyword evidence="3 11" id="KW-0846">Cobalamin</keyword>
<reference evidence="14 15" key="1">
    <citation type="submission" date="2023-08" db="EMBL/GenBank/DDBJ databases">
        <title>Whole-genome sequencing of halo(alkali)philic microorganisms from hypersaline lakes.</title>
        <authorList>
            <person name="Sorokin D.Y."/>
            <person name="Abbas B."/>
            <person name="Merkel A.Y."/>
        </authorList>
    </citation>
    <scope>NUCLEOTIDE SEQUENCE [LARGE SCALE GENOMIC DNA]</scope>
    <source>
        <strain evidence="14 15">AB-CW4</strain>
    </source>
</reference>
<dbReference type="PRINTS" id="PR01183">
    <property type="entry name" value="RIBORDTASEM1"/>
</dbReference>
<dbReference type="Gene3D" id="3.20.70.20">
    <property type="match status" value="1"/>
</dbReference>
<dbReference type="InterPro" id="IPR000788">
    <property type="entry name" value="RNR_lg_C"/>
</dbReference>
<dbReference type="RefSeq" id="WP_306727539.1">
    <property type="nucleotide sequence ID" value="NZ_JAVDDT010000002.1"/>
</dbReference>
<comment type="caution">
    <text evidence="14">The sequence shown here is derived from an EMBL/GenBank/DDBJ whole genome shotgun (WGS) entry which is preliminary data.</text>
</comment>
<comment type="catalytic activity">
    <reaction evidence="10 11">
        <text>a 2'-deoxyribonucleoside 5'-diphosphate + [thioredoxin]-disulfide + H2O = a ribonucleoside 5'-diphosphate + [thioredoxin]-dithiol</text>
        <dbReference type="Rhea" id="RHEA:23252"/>
        <dbReference type="Rhea" id="RHEA-COMP:10698"/>
        <dbReference type="Rhea" id="RHEA-COMP:10700"/>
        <dbReference type="ChEBI" id="CHEBI:15377"/>
        <dbReference type="ChEBI" id="CHEBI:29950"/>
        <dbReference type="ChEBI" id="CHEBI:50058"/>
        <dbReference type="ChEBI" id="CHEBI:57930"/>
        <dbReference type="ChEBI" id="CHEBI:73316"/>
        <dbReference type="EC" id="1.17.4.1"/>
    </reaction>
</comment>
<evidence type="ECO:0000313" key="14">
    <source>
        <dbReference type="EMBL" id="MDQ2069044.1"/>
    </source>
</evidence>